<dbReference type="Pfam" id="PF01614">
    <property type="entry name" value="IclR_C"/>
    <property type="match status" value="1"/>
</dbReference>
<keyword evidence="2" id="KW-0238">DNA-binding</keyword>
<dbReference type="InterPro" id="IPR050707">
    <property type="entry name" value="HTH_MetabolicPath_Reg"/>
</dbReference>
<dbReference type="Gene3D" id="3.30.450.40">
    <property type="match status" value="1"/>
</dbReference>
<dbReference type="InterPro" id="IPR029016">
    <property type="entry name" value="GAF-like_dom_sf"/>
</dbReference>
<evidence type="ECO:0000256" key="3">
    <source>
        <dbReference type="ARBA" id="ARBA00023163"/>
    </source>
</evidence>
<protein>
    <submittedName>
        <fullName evidence="6">IclR family transcriptional regulator</fullName>
    </submittedName>
</protein>
<accession>A0ABR7HVV1</accession>
<evidence type="ECO:0000259" key="5">
    <source>
        <dbReference type="PROSITE" id="PS51078"/>
    </source>
</evidence>
<dbReference type="InterPro" id="IPR014757">
    <property type="entry name" value="Tscrpt_reg_IclR_C"/>
</dbReference>
<proteinExistence type="predicted"/>
<dbReference type="PANTHER" id="PTHR30136">
    <property type="entry name" value="HELIX-TURN-HELIX TRANSCRIPTIONAL REGULATOR, ICLR FAMILY"/>
    <property type="match status" value="1"/>
</dbReference>
<keyword evidence="3" id="KW-0804">Transcription</keyword>
<evidence type="ECO:0000256" key="2">
    <source>
        <dbReference type="ARBA" id="ARBA00023125"/>
    </source>
</evidence>
<dbReference type="InterPro" id="IPR005471">
    <property type="entry name" value="Tscrpt_reg_IclR_N"/>
</dbReference>
<dbReference type="PROSITE" id="PS51077">
    <property type="entry name" value="HTH_ICLR"/>
    <property type="match status" value="1"/>
</dbReference>
<evidence type="ECO:0000313" key="6">
    <source>
        <dbReference type="EMBL" id="MBC5731662.1"/>
    </source>
</evidence>
<feature type="domain" description="HTH iclR-type" evidence="4">
    <location>
        <begin position="6"/>
        <end position="69"/>
    </location>
</feature>
<dbReference type="PANTHER" id="PTHR30136:SF24">
    <property type="entry name" value="HTH-TYPE TRANSCRIPTIONAL REPRESSOR ALLR"/>
    <property type="match status" value="1"/>
</dbReference>
<comment type="caution">
    <text evidence="6">The sequence shown here is derived from an EMBL/GenBank/DDBJ whole genome shotgun (WGS) entry which is preliminary data.</text>
</comment>
<organism evidence="6 7">
    <name type="scientific">Pseudoflavonifractor hominis</name>
    <dbReference type="NCBI Taxonomy" id="2763059"/>
    <lineage>
        <taxon>Bacteria</taxon>
        <taxon>Bacillati</taxon>
        <taxon>Bacillota</taxon>
        <taxon>Clostridia</taxon>
        <taxon>Eubacteriales</taxon>
        <taxon>Oscillospiraceae</taxon>
        <taxon>Pseudoflavonifractor</taxon>
    </lineage>
</organism>
<dbReference type="PROSITE" id="PS51078">
    <property type="entry name" value="ICLR_ED"/>
    <property type="match status" value="1"/>
</dbReference>
<sequence>MGQEQHRATTRVLDILEHLASEGGAGKTLTELSVALDAPKSSLFPILHTLAQRRYVRLDRETGRYSVGISAYVLGEAYGAGRRESILRRVQELMEQVARRCEEPCQLAILDGENVLYIGKADSDQAIRMISRLGSRLPANATALGKALLSGLEDDEVRQRFSQGLPRLTDHTITDLEPLLAQLKQVRENGIAWEEEESTPHLCCVAVPLRQRGSVFAALSVSMPLFRATPEKREGVSNCLREVASEINTLAEERGISLDIL</sequence>
<dbReference type="InterPro" id="IPR036388">
    <property type="entry name" value="WH-like_DNA-bd_sf"/>
</dbReference>
<dbReference type="Gene3D" id="1.10.10.10">
    <property type="entry name" value="Winged helix-like DNA-binding domain superfamily/Winged helix DNA-binding domain"/>
    <property type="match status" value="1"/>
</dbReference>
<evidence type="ECO:0000313" key="7">
    <source>
        <dbReference type="Proteomes" id="UP000660021"/>
    </source>
</evidence>
<evidence type="ECO:0000256" key="1">
    <source>
        <dbReference type="ARBA" id="ARBA00023015"/>
    </source>
</evidence>
<name>A0ABR7HVV1_9FIRM</name>
<dbReference type="EMBL" id="JACOPR010000008">
    <property type="protein sequence ID" value="MBC5731662.1"/>
    <property type="molecule type" value="Genomic_DNA"/>
</dbReference>
<dbReference type="SMART" id="SM00346">
    <property type="entry name" value="HTH_ICLR"/>
    <property type="match status" value="1"/>
</dbReference>
<feature type="domain" description="IclR-ED" evidence="5">
    <location>
        <begin position="70"/>
        <end position="253"/>
    </location>
</feature>
<keyword evidence="7" id="KW-1185">Reference proteome</keyword>
<gene>
    <name evidence="6" type="ORF">H8S34_12610</name>
</gene>
<reference evidence="6 7" key="1">
    <citation type="submission" date="2020-08" db="EMBL/GenBank/DDBJ databases">
        <title>Genome public.</title>
        <authorList>
            <person name="Liu C."/>
            <person name="Sun Q."/>
        </authorList>
    </citation>
    <scope>NUCLEOTIDE SEQUENCE [LARGE SCALE GENOMIC DNA]</scope>
    <source>
        <strain evidence="6 7">New-38</strain>
    </source>
</reference>
<dbReference type="Pfam" id="PF09339">
    <property type="entry name" value="HTH_IclR"/>
    <property type="match status" value="1"/>
</dbReference>
<dbReference type="SUPFAM" id="SSF46785">
    <property type="entry name" value="Winged helix' DNA-binding domain"/>
    <property type="match status" value="1"/>
</dbReference>
<dbReference type="InterPro" id="IPR036390">
    <property type="entry name" value="WH_DNA-bd_sf"/>
</dbReference>
<keyword evidence="1" id="KW-0805">Transcription regulation</keyword>
<evidence type="ECO:0000259" key="4">
    <source>
        <dbReference type="PROSITE" id="PS51077"/>
    </source>
</evidence>
<dbReference type="Proteomes" id="UP000660021">
    <property type="component" value="Unassembled WGS sequence"/>
</dbReference>
<dbReference type="SUPFAM" id="SSF55781">
    <property type="entry name" value="GAF domain-like"/>
    <property type="match status" value="1"/>
</dbReference>